<dbReference type="EMBL" id="VCAU01000017">
    <property type="protein sequence ID" value="KAF9891571.1"/>
    <property type="molecule type" value="Genomic_DNA"/>
</dbReference>
<evidence type="ECO:0000256" key="2">
    <source>
        <dbReference type="ARBA" id="ARBA00022692"/>
    </source>
</evidence>
<evidence type="ECO:0000256" key="4">
    <source>
        <dbReference type="ARBA" id="ARBA00023136"/>
    </source>
</evidence>
<name>A0AAD4CRU4_ASPNN</name>
<dbReference type="GO" id="GO:0016020">
    <property type="term" value="C:membrane"/>
    <property type="evidence" value="ECO:0007669"/>
    <property type="project" value="UniProtKB-SubCell"/>
</dbReference>
<gene>
    <name evidence="9" type="ORF">FE257_003582</name>
</gene>
<accession>A0AAD4CRU4</accession>
<comment type="subcellular location">
    <subcellularLocation>
        <location evidence="1">Membrane</location>
        <topology evidence="1">Multi-pass membrane protein</topology>
    </subcellularLocation>
</comment>
<feature type="transmembrane region" description="Helical" evidence="7">
    <location>
        <begin position="128"/>
        <end position="153"/>
    </location>
</feature>
<evidence type="ECO:0000256" key="6">
    <source>
        <dbReference type="SAM" id="MobiDB-lite"/>
    </source>
</evidence>
<feature type="transmembrane region" description="Helical" evidence="7">
    <location>
        <begin position="173"/>
        <end position="195"/>
    </location>
</feature>
<dbReference type="PANTHER" id="PTHR33048:SF47">
    <property type="entry name" value="INTEGRAL MEMBRANE PROTEIN-RELATED"/>
    <property type="match status" value="1"/>
</dbReference>
<dbReference type="Pfam" id="PF20684">
    <property type="entry name" value="Fung_rhodopsin"/>
    <property type="match status" value="1"/>
</dbReference>
<evidence type="ECO:0000256" key="1">
    <source>
        <dbReference type="ARBA" id="ARBA00004141"/>
    </source>
</evidence>
<evidence type="ECO:0000313" key="10">
    <source>
        <dbReference type="Proteomes" id="UP001194746"/>
    </source>
</evidence>
<keyword evidence="2 7" id="KW-0812">Transmembrane</keyword>
<keyword evidence="3 7" id="KW-1133">Transmembrane helix</keyword>
<reference evidence="9" key="1">
    <citation type="journal article" date="2019" name="Beilstein J. Org. Chem.">
        <title>Nanangenines: drimane sesquiterpenoids as the dominant metabolite cohort of a novel Australian fungus, Aspergillus nanangensis.</title>
        <authorList>
            <person name="Lacey H.J."/>
            <person name="Gilchrist C.L.M."/>
            <person name="Crombie A."/>
            <person name="Kalaitzis J.A."/>
            <person name="Vuong D."/>
            <person name="Rutledge P.J."/>
            <person name="Turner P."/>
            <person name="Pitt J.I."/>
            <person name="Lacey E."/>
            <person name="Chooi Y.H."/>
            <person name="Piggott A.M."/>
        </authorList>
    </citation>
    <scope>NUCLEOTIDE SEQUENCE</scope>
    <source>
        <strain evidence="9">MST-FP2251</strain>
    </source>
</reference>
<reference evidence="9" key="2">
    <citation type="submission" date="2020-02" db="EMBL/GenBank/DDBJ databases">
        <authorList>
            <person name="Gilchrist C.L.M."/>
            <person name="Chooi Y.-H."/>
        </authorList>
    </citation>
    <scope>NUCLEOTIDE SEQUENCE</scope>
    <source>
        <strain evidence="9">MST-FP2251</strain>
    </source>
</reference>
<feature type="domain" description="Rhodopsin" evidence="8">
    <location>
        <begin position="35"/>
        <end position="272"/>
    </location>
</feature>
<organism evidence="9 10">
    <name type="scientific">Aspergillus nanangensis</name>
    <dbReference type="NCBI Taxonomy" id="2582783"/>
    <lineage>
        <taxon>Eukaryota</taxon>
        <taxon>Fungi</taxon>
        <taxon>Dikarya</taxon>
        <taxon>Ascomycota</taxon>
        <taxon>Pezizomycotina</taxon>
        <taxon>Eurotiomycetes</taxon>
        <taxon>Eurotiomycetidae</taxon>
        <taxon>Eurotiales</taxon>
        <taxon>Aspergillaceae</taxon>
        <taxon>Aspergillus</taxon>
        <taxon>Aspergillus subgen. Circumdati</taxon>
    </lineage>
</organism>
<keyword evidence="4 7" id="KW-0472">Membrane</keyword>
<protein>
    <recommendedName>
        <fullName evidence="8">Rhodopsin domain-containing protein</fullName>
    </recommendedName>
</protein>
<evidence type="ECO:0000313" key="9">
    <source>
        <dbReference type="EMBL" id="KAF9891571.1"/>
    </source>
</evidence>
<feature type="transmembrane region" description="Helical" evidence="7">
    <location>
        <begin position="94"/>
        <end position="116"/>
    </location>
</feature>
<keyword evidence="10" id="KW-1185">Reference proteome</keyword>
<comment type="caution">
    <text evidence="9">The sequence shown here is derived from an EMBL/GenBank/DDBJ whole genome shotgun (WGS) entry which is preliminary data.</text>
</comment>
<evidence type="ECO:0000256" key="5">
    <source>
        <dbReference type="ARBA" id="ARBA00038359"/>
    </source>
</evidence>
<feature type="transmembrane region" description="Helical" evidence="7">
    <location>
        <begin position="51"/>
        <end position="74"/>
    </location>
</feature>
<feature type="compositionally biased region" description="Low complexity" evidence="6">
    <location>
        <begin position="313"/>
        <end position="323"/>
    </location>
</feature>
<dbReference type="InterPro" id="IPR052337">
    <property type="entry name" value="SAT4-like"/>
</dbReference>
<dbReference type="InterPro" id="IPR049326">
    <property type="entry name" value="Rhodopsin_dom_fungi"/>
</dbReference>
<feature type="transmembrane region" description="Helical" evidence="7">
    <location>
        <begin position="17"/>
        <end position="39"/>
    </location>
</feature>
<feature type="transmembrane region" description="Helical" evidence="7">
    <location>
        <begin position="207"/>
        <end position="227"/>
    </location>
</feature>
<feature type="region of interest" description="Disordered" evidence="6">
    <location>
        <begin position="285"/>
        <end position="323"/>
    </location>
</feature>
<evidence type="ECO:0000256" key="3">
    <source>
        <dbReference type="ARBA" id="ARBA00022989"/>
    </source>
</evidence>
<comment type="similarity">
    <text evidence="5">Belongs to the SAT4 family.</text>
</comment>
<sequence length="323" mass="35503">MESKAPAQLPHDNQRGLAIFAISFGFILPTIAVGLRFLCRWITRSKLYLDDYLIIIALVFKYGCSAGAIGMLYNGLGRHIWDVPPHKISTYMKVVYSGSFLYTLCITFIKLSIISFYKRLFPVKQMALAVNVVGAIVILWCFSVCLVGGLVCIPVNKLWDPTVPGGCLDLPKYYIGLQTPNIVTDAIILVMPIKVVWGLQMPKMQRVLLLGIFMVGGLTVIFDAIRLDVMVELSKKGNDVTYAQTPASAWTCIEAAVGIMAACMPSMRPLLTSFRTNVWSRLYTSRNSSTENSSKRNSEKDKSGGAESGKGSGSESSETLTSQ</sequence>
<dbReference type="AlphaFoldDB" id="A0AAD4CRU4"/>
<proteinExistence type="inferred from homology"/>
<feature type="transmembrane region" description="Helical" evidence="7">
    <location>
        <begin position="247"/>
        <end position="267"/>
    </location>
</feature>
<dbReference type="Proteomes" id="UP001194746">
    <property type="component" value="Unassembled WGS sequence"/>
</dbReference>
<evidence type="ECO:0000256" key="7">
    <source>
        <dbReference type="SAM" id="Phobius"/>
    </source>
</evidence>
<feature type="compositionally biased region" description="Basic and acidic residues" evidence="6">
    <location>
        <begin position="293"/>
        <end position="304"/>
    </location>
</feature>
<dbReference type="PANTHER" id="PTHR33048">
    <property type="entry name" value="PTH11-LIKE INTEGRAL MEMBRANE PROTEIN (AFU_ORTHOLOGUE AFUA_5G11245)"/>
    <property type="match status" value="1"/>
</dbReference>
<evidence type="ECO:0000259" key="8">
    <source>
        <dbReference type="Pfam" id="PF20684"/>
    </source>
</evidence>